<evidence type="ECO:0000256" key="1">
    <source>
        <dbReference type="SAM" id="Phobius"/>
    </source>
</evidence>
<dbReference type="EMBL" id="JBBNAG010000013">
    <property type="protein sequence ID" value="KAK9083911.1"/>
    <property type="molecule type" value="Genomic_DNA"/>
</dbReference>
<dbReference type="Proteomes" id="UP001419268">
    <property type="component" value="Unassembled WGS sequence"/>
</dbReference>
<dbReference type="AlphaFoldDB" id="A0AAP0HGU3"/>
<keyword evidence="1" id="KW-0472">Membrane</keyword>
<accession>A0AAP0HGU3</accession>
<gene>
    <name evidence="2" type="ORF">Scep_030382</name>
</gene>
<keyword evidence="1" id="KW-1133">Transmembrane helix</keyword>
<proteinExistence type="predicted"/>
<sequence>MVMEPALNSNMPAVIYLVLDKYLKLTTALLGASHIFLLFIFPIFLTLLIFLPFACL</sequence>
<protein>
    <submittedName>
        <fullName evidence="2">Uncharacterized protein</fullName>
    </submittedName>
</protein>
<evidence type="ECO:0000313" key="2">
    <source>
        <dbReference type="EMBL" id="KAK9083911.1"/>
    </source>
</evidence>
<keyword evidence="3" id="KW-1185">Reference proteome</keyword>
<organism evidence="2 3">
    <name type="scientific">Stephania cephalantha</name>
    <dbReference type="NCBI Taxonomy" id="152367"/>
    <lineage>
        <taxon>Eukaryota</taxon>
        <taxon>Viridiplantae</taxon>
        <taxon>Streptophyta</taxon>
        <taxon>Embryophyta</taxon>
        <taxon>Tracheophyta</taxon>
        <taxon>Spermatophyta</taxon>
        <taxon>Magnoliopsida</taxon>
        <taxon>Ranunculales</taxon>
        <taxon>Menispermaceae</taxon>
        <taxon>Menispermoideae</taxon>
        <taxon>Cissampelideae</taxon>
        <taxon>Stephania</taxon>
    </lineage>
</organism>
<comment type="caution">
    <text evidence="2">The sequence shown here is derived from an EMBL/GenBank/DDBJ whole genome shotgun (WGS) entry which is preliminary data.</text>
</comment>
<name>A0AAP0HGU3_9MAGN</name>
<reference evidence="2 3" key="1">
    <citation type="submission" date="2024-01" db="EMBL/GenBank/DDBJ databases">
        <title>Genome assemblies of Stephania.</title>
        <authorList>
            <person name="Yang L."/>
        </authorList>
    </citation>
    <scope>NUCLEOTIDE SEQUENCE [LARGE SCALE GENOMIC DNA]</scope>
    <source>
        <strain evidence="2">JXDWG</strain>
        <tissue evidence="2">Leaf</tissue>
    </source>
</reference>
<evidence type="ECO:0000313" key="3">
    <source>
        <dbReference type="Proteomes" id="UP001419268"/>
    </source>
</evidence>
<keyword evidence="1" id="KW-0812">Transmembrane</keyword>
<feature type="transmembrane region" description="Helical" evidence="1">
    <location>
        <begin position="28"/>
        <end position="51"/>
    </location>
</feature>